<protein>
    <submittedName>
        <fullName evidence="1">Uncharacterized protein</fullName>
    </submittedName>
</protein>
<proteinExistence type="predicted"/>
<dbReference type="Proteomes" id="UP001222325">
    <property type="component" value="Unassembled WGS sequence"/>
</dbReference>
<organism evidence="1 2">
    <name type="scientific">Mycena belliarum</name>
    <dbReference type="NCBI Taxonomy" id="1033014"/>
    <lineage>
        <taxon>Eukaryota</taxon>
        <taxon>Fungi</taxon>
        <taxon>Dikarya</taxon>
        <taxon>Basidiomycota</taxon>
        <taxon>Agaricomycotina</taxon>
        <taxon>Agaricomycetes</taxon>
        <taxon>Agaricomycetidae</taxon>
        <taxon>Agaricales</taxon>
        <taxon>Marasmiineae</taxon>
        <taxon>Mycenaceae</taxon>
        <taxon>Mycena</taxon>
    </lineage>
</organism>
<keyword evidence="2" id="KW-1185">Reference proteome</keyword>
<name>A0AAD6U9U1_9AGAR</name>
<evidence type="ECO:0000313" key="1">
    <source>
        <dbReference type="EMBL" id="KAJ7095397.1"/>
    </source>
</evidence>
<accession>A0AAD6U9U1</accession>
<comment type="caution">
    <text evidence="1">The sequence shown here is derived from an EMBL/GenBank/DDBJ whole genome shotgun (WGS) entry which is preliminary data.</text>
</comment>
<dbReference type="AlphaFoldDB" id="A0AAD6U9U1"/>
<sequence length="397" mass="45201">MSQEHEENVTALSNFLLLHAEPGFTEPPPIPLSLDGLPAAVYLDAALHYVEQYPFNREFYKYNPKTREPYSYTADSEWKEKAREYLQACIKVDRSALAPLRTSGSYDAAHEQQEFVRKIVFPRRWKLEELASEMLALVEFVRSETRTASAVLTPMDTGLPRSPTAVDQVRMRDENCRLTGVGRVRSRTTAEELMQRRKARQATVEKLQVVHGLPFQMGKTSFALVEALTGIKCESWVADSIGNAFLAQPPVHGLFGSFRIYLEWKADGQIIIRGRTGAGDPDLFLEMIVNDRHRMCDQPGEFLDTPVRSRFNPAIADIDQKYFILHKFVGDIVWMCGGAEPVSDDEEDDEEDMVVSDINIDTFLEKLRSPAMDLVPREQEMMFGSRMVLVQKDTVWV</sequence>
<gene>
    <name evidence="1" type="ORF">B0H15DRAFT_829392</name>
</gene>
<dbReference type="EMBL" id="JARJCN010000013">
    <property type="protein sequence ID" value="KAJ7095397.1"/>
    <property type="molecule type" value="Genomic_DNA"/>
</dbReference>
<reference evidence="1" key="1">
    <citation type="submission" date="2023-03" db="EMBL/GenBank/DDBJ databases">
        <title>Massive genome expansion in bonnet fungi (Mycena s.s.) driven by repeated elements and novel gene families across ecological guilds.</title>
        <authorList>
            <consortium name="Lawrence Berkeley National Laboratory"/>
            <person name="Harder C.B."/>
            <person name="Miyauchi S."/>
            <person name="Viragh M."/>
            <person name="Kuo A."/>
            <person name="Thoen E."/>
            <person name="Andreopoulos B."/>
            <person name="Lu D."/>
            <person name="Skrede I."/>
            <person name="Drula E."/>
            <person name="Henrissat B."/>
            <person name="Morin E."/>
            <person name="Kohler A."/>
            <person name="Barry K."/>
            <person name="LaButti K."/>
            <person name="Morin E."/>
            <person name="Salamov A."/>
            <person name="Lipzen A."/>
            <person name="Mereny Z."/>
            <person name="Hegedus B."/>
            <person name="Baldrian P."/>
            <person name="Stursova M."/>
            <person name="Weitz H."/>
            <person name="Taylor A."/>
            <person name="Grigoriev I.V."/>
            <person name="Nagy L.G."/>
            <person name="Martin F."/>
            <person name="Kauserud H."/>
        </authorList>
    </citation>
    <scope>NUCLEOTIDE SEQUENCE</scope>
    <source>
        <strain evidence="1">CBHHK173m</strain>
    </source>
</reference>
<evidence type="ECO:0000313" key="2">
    <source>
        <dbReference type="Proteomes" id="UP001222325"/>
    </source>
</evidence>